<dbReference type="PANTHER" id="PTHR47336:SF2">
    <property type="entry name" value="TRANSCRIPTION FACTOR HMS1-RELATED"/>
    <property type="match status" value="1"/>
</dbReference>
<dbReference type="InterPro" id="IPR052099">
    <property type="entry name" value="Regulatory_TF_Diverse"/>
</dbReference>
<dbReference type="PANTHER" id="PTHR47336">
    <property type="entry name" value="TRANSCRIPTION FACTOR HMS1-RELATED"/>
    <property type="match status" value="1"/>
</dbReference>
<feature type="region of interest" description="Disordered" evidence="2">
    <location>
        <begin position="1"/>
        <end position="35"/>
    </location>
</feature>
<keyword evidence="7" id="KW-1185">Reference proteome</keyword>
<dbReference type="AlphaFoldDB" id="A0A8H3YIH5"/>
<accession>A0A8H3YIH5</accession>
<comment type="caution">
    <text evidence="4">The sequence shown here is derived from an EMBL/GenBank/DDBJ whole genome shotgun (WGS) entry which is preliminary data.</text>
</comment>
<reference evidence="4 6" key="1">
    <citation type="submission" date="2019-11" db="EMBL/GenBank/DDBJ databases">
        <title>Venturia inaequalis Genome Resource.</title>
        <authorList>
            <person name="Lichtner F.J."/>
        </authorList>
    </citation>
    <scope>NUCLEOTIDE SEQUENCE [LARGE SCALE GENOMIC DNA]</scope>
    <source>
        <strain evidence="4">Bline_iso_100314</strain>
        <strain evidence="5 7">DMI_063113</strain>
    </source>
</reference>
<keyword evidence="1" id="KW-0175">Coiled coil</keyword>
<sequence>MPLTIRTQQWSPYAATSQSQPTSEQTALSWTQAGWQQQQLDDGPYWMSADEINTNEAMSAEQDGAPANPPSEFSPLAAWNDRRGQKNTDNAACNETNGSTVEWEYWQTSIYDMPNIPGSAPSFLAGAGQKSTTLPLFLKSADLQLPEPQSATSSSFSPDLQTSPFQFNSNVEPSSRRTSLKRSPSSEPVEIAVEVEEVVKPKAKRGRPRLARNEPHVCDDFPCEHLIEESRSRRVPHNQVEQKYRNGLNAELERLRETVAVAPSGAFAHLSGSSAKPSKAMVLASAIDYIKSIEAERDQLADENQVLRGRNKRLRREKKAPGHE</sequence>
<dbReference type="EMBL" id="WNWQ01001360">
    <property type="protein sequence ID" value="KAE9961660.1"/>
    <property type="molecule type" value="Genomic_DNA"/>
</dbReference>
<evidence type="ECO:0000259" key="3">
    <source>
        <dbReference type="PROSITE" id="PS50888"/>
    </source>
</evidence>
<dbReference type="Pfam" id="PF00010">
    <property type="entry name" value="HLH"/>
    <property type="match status" value="1"/>
</dbReference>
<dbReference type="EMBL" id="WNWR01000585">
    <property type="protein sequence ID" value="KAE9973636.1"/>
    <property type="molecule type" value="Genomic_DNA"/>
</dbReference>
<dbReference type="PROSITE" id="PS50888">
    <property type="entry name" value="BHLH"/>
    <property type="match status" value="1"/>
</dbReference>
<dbReference type="GO" id="GO:0046983">
    <property type="term" value="F:protein dimerization activity"/>
    <property type="evidence" value="ECO:0007669"/>
    <property type="project" value="InterPro"/>
</dbReference>
<organism evidence="4 6">
    <name type="scientific">Venturia inaequalis</name>
    <name type="common">Apple scab fungus</name>
    <dbReference type="NCBI Taxonomy" id="5025"/>
    <lineage>
        <taxon>Eukaryota</taxon>
        <taxon>Fungi</taxon>
        <taxon>Dikarya</taxon>
        <taxon>Ascomycota</taxon>
        <taxon>Pezizomycotina</taxon>
        <taxon>Dothideomycetes</taxon>
        <taxon>Pleosporomycetidae</taxon>
        <taxon>Venturiales</taxon>
        <taxon>Venturiaceae</taxon>
        <taxon>Venturia</taxon>
    </lineage>
</organism>
<evidence type="ECO:0000313" key="5">
    <source>
        <dbReference type="EMBL" id="KAE9973636.1"/>
    </source>
</evidence>
<gene>
    <name evidence="4" type="ORF">BLS_001563</name>
    <name evidence="5" type="ORF">EG327_009012</name>
</gene>
<evidence type="ECO:0000313" key="7">
    <source>
        <dbReference type="Proteomes" id="UP000490939"/>
    </source>
</evidence>
<dbReference type="Gene3D" id="4.10.280.10">
    <property type="entry name" value="Helix-loop-helix DNA-binding domain"/>
    <property type="match status" value="1"/>
</dbReference>
<dbReference type="SUPFAM" id="SSF47459">
    <property type="entry name" value="HLH, helix-loop-helix DNA-binding domain"/>
    <property type="match status" value="1"/>
</dbReference>
<dbReference type="SMART" id="SM00353">
    <property type="entry name" value="HLH"/>
    <property type="match status" value="1"/>
</dbReference>
<name>A0A8H3YIH5_VENIN</name>
<feature type="region of interest" description="Disordered" evidence="2">
    <location>
        <begin position="145"/>
        <end position="188"/>
    </location>
</feature>
<dbReference type="InterPro" id="IPR036638">
    <property type="entry name" value="HLH_DNA-bd_sf"/>
</dbReference>
<dbReference type="Proteomes" id="UP000433883">
    <property type="component" value="Unassembled WGS sequence"/>
</dbReference>
<feature type="coiled-coil region" evidence="1">
    <location>
        <begin position="283"/>
        <end position="317"/>
    </location>
</feature>
<feature type="compositionally biased region" description="Polar residues" evidence="2">
    <location>
        <begin position="147"/>
        <end position="177"/>
    </location>
</feature>
<feature type="domain" description="BHLH" evidence="3">
    <location>
        <begin position="232"/>
        <end position="293"/>
    </location>
</feature>
<dbReference type="InterPro" id="IPR011598">
    <property type="entry name" value="bHLH_dom"/>
</dbReference>
<evidence type="ECO:0000256" key="2">
    <source>
        <dbReference type="SAM" id="MobiDB-lite"/>
    </source>
</evidence>
<evidence type="ECO:0000313" key="4">
    <source>
        <dbReference type="EMBL" id="KAE9961660.1"/>
    </source>
</evidence>
<evidence type="ECO:0000256" key="1">
    <source>
        <dbReference type="SAM" id="Coils"/>
    </source>
</evidence>
<protein>
    <recommendedName>
        <fullName evidence="3">BHLH domain-containing protein</fullName>
    </recommendedName>
</protein>
<dbReference type="Proteomes" id="UP000490939">
    <property type="component" value="Unassembled WGS sequence"/>
</dbReference>
<dbReference type="CDD" id="cd11395">
    <property type="entry name" value="bHLHzip_SREBP_like"/>
    <property type="match status" value="1"/>
</dbReference>
<proteinExistence type="predicted"/>
<evidence type="ECO:0000313" key="6">
    <source>
        <dbReference type="Proteomes" id="UP000433883"/>
    </source>
</evidence>